<sequence>MELWSSDYGRAFFNWIHICKLRNFTKEEVIKTYISKYELIMKHYEIREEVEKNGND</sequence>
<dbReference type="EMBL" id="JACJLT010000202">
    <property type="protein sequence ID" value="MBM6876165.1"/>
    <property type="molecule type" value="Genomic_DNA"/>
</dbReference>
<gene>
    <name evidence="1" type="ORF">H6A04_11015</name>
</gene>
<comment type="caution">
    <text evidence="1">The sequence shown here is derived from an EMBL/GenBank/DDBJ whole genome shotgun (WGS) entry which is preliminary data.</text>
</comment>
<evidence type="ECO:0000313" key="1">
    <source>
        <dbReference type="EMBL" id="MBM6876165.1"/>
    </source>
</evidence>
<protein>
    <submittedName>
        <fullName evidence="1">Uncharacterized protein</fullName>
    </submittedName>
</protein>
<evidence type="ECO:0000313" key="2">
    <source>
        <dbReference type="Proteomes" id="UP000728968"/>
    </source>
</evidence>
<name>A0ABS2G563_FUSMR</name>
<keyword evidence="2" id="KW-1185">Reference proteome</keyword>
<accession>A0ABS2G563</accession>
<organism evidence="1 2">
    <name type="scientific">Fusobacterium mortiferum</name>
    <dbReference type="NCBI Taxonomy" id="850"/>
    <lineage>
        <taxon>Bacteria</taxon>
        <taxon>Fusobacteriati</taxon>
        <taxon>Fusobacteriota</taxon>
        <taxon>Fusobacteriia</taxon>
        <taxon>Fusobacteriales</taxon>
        <taxon>Fusobacteriaceae</taxon>
        <taxon>Fusobacterium</taxon>
    </lineage>
</organism>
<proteinExistence type="predicted"/>
<dbReference type="RefSeq" id="WP_204716789.1">
    <property type="nucleotide sequence ID" value="NZ_JACJLT010000202.1"/>
</dbReference>
<reference evidence="1 2" key="1">
    <citation type="journal article" date="2021" name="Sci. Rep.">
        <title>The distribution of antibiotic resistance genes in chicken gut microbiota commensals.</title>
        <authorList>
            <person name="Juricova H."/>
            <person name="Matiasovicova J."/>
            <person name="Kubasova T."/>
            <person name="Cejkova D."/>
            <person name="Rychlik I."/>
        </authorList>
    </citation>
    <scope>NUCLEOTIDE SEQUENCE [LARGE SCALE GENOMIC DNA]</scope>
    <source>
        <strain evidence="1 2">An425</strain>
    </source>
</reference>
<dbReference type="Proteomes" id="UP000728968">
    <property type="component" value="Unassembled WGS sequence"/>
</dbReference>